<proteinExistence type="predicted"/>
<dbReference type="Proteomes" id="UP000620147">
    <property type="component" value="Unassembled WGS sequence"/>
</dbReference>
<evidence type="ECO:0000313" key="3">
    <source>
        <dbReference type="Proteomes" id="UP000620147"/>
    </source>
</evidence>
<protein>
    <recommendedName>
        <fullName evidence="4">DUF350 domain-containing protein</fullName>
    </recommendedName>
</protein>
<reference evidence="2 3" key="1">
    <citation type="submission" date="2020-06" db="EMBL/GenBank/DDBJ databases">
        <title>Characterization of fructooligosaccharide metabolism and fructooligosaccharide-degrading enzymes in human commensal butyrate producers.</title>
        <authorList>
            <person name="Tanno H."/>
            <person name="Fujii T."/>
            <person name="Hirano K."/>
            <person name="Maeno S."/>
            <person name="Tonozuka T."/>
            <person name="Sakamoto M."/>
            <person name="Ohkuma M."/>
            <person name="Tochio T."/>
            <person name="Endo A."/>
        </authorList>
    </citation>
    <scope>NUCLEOTIDE SEQUENCE [LARGE SCALE GENOMIC DNA]</scope>
    <source>
        <strain evidence="2 3">JCM 31056</strain>
    </source>
</reference>
<keyword evidence="1" id="KW-0472">Membrane</keyword>
<sequence length="62" mass="6781">MQIYDWVSIGVLFVLGILFYFQPAWLLSEDRQQADGAVSKVRTVSAAAVVCAMVMTVICVIG</sequence>
<keyword evidence="1" id="KW-0812">Transmembrane</keyword>
<evidence type="ECO:0008006" key="4">
    <source>
        <dbReference type="Google" id="ProtNLM"/>
    </source>
</evidence>
<evidence type="ECO:0000313" key="2">
    <source>
        <dbReference type="EMBL" id="GFO87820.1"/>
    </source>
</evidence>
<name>A0ABQ1DYT6_9FIRM</name>
<keyword evidence="3" id="KW-1185">Reference proteome</keyword>
<keyword evidence="1" id="KW-1133">Transmembrane helix</keyword>
<dbReference type="EMBL" id="BLYJ01000009">
    <property type="protein sequence ID" value="GFO87820.1"/>
    <property type="molecule type" value="Genomic_DNA"/>
</dbReference>
<dbReference type="RefSeq" id="WP_118286235.1">
    <property type="nucleotide sequence ID" value="NZ_BMQH01000014.1"/>
</dbReference>
<gene>
    <name evidence="2" type="ORF">BUFA31_09840</name>
</gene>
<accession>A0ABQ1DYT6</accession>
<evidence type="ECO:0000256" key="1">
    <source>
        <dbReference type="SAM" id="Phobius"/>
    </source>
</evidence>
<feature type="transmembrane region" description="Helical" evidence="1">
    <location>
        <begin position="6"/>
        <end position="27"/>
    </location>
</feature>
<organism evidence="2 3">
    <name type="scientific">Butyricicoccus faecihominis</name>
    <dbReference type="NCBI Taxonomy" id="1712515"/>
    <lineage>
        <taxon>Bacteria</taxon>
        <taxon>Bacillati</taxon>
        <taxon>Bacillota</taxon>
        <taxon>Clostridia</taxon>
        <taxon>Eubacteriales</taxon>
        <taxon>Butyricicoccaceae</taxon>
        <taxon>Butyricicoccus</taxon>
    </lineage>
</organism>
<comment type="caution">
    <text evidence="2">The sequence shown here is derived from an EMBL/GenBank/DDBJ whole genome shotgun (WGS) entry which is preliminary data.</text>
</comment>
<feature type="transmembrane region" description="Helical" evidence="1">
    <location>
        <begin position="39"/>
        <end position="61"/>
    </location>
</feature>